<dbReference type="GO" id="GO:0004370">
    <property type="term" value="F:glycerol kinase activity"/>
    <property type="evidence" value="ECO:0007669"/>
    <property type="project" value="TreeGrafter"/>
</dbReference>
<proteinExistence type="inferred from homology"/>
<gene>
    <name evidence="10" type="ORF">CHR53_22230</name>
</gene>
<keyword evidence="7" id="KW-0684">Rhamnose metabolism</keyword>
<dbReference type="InterPro" id="IPR018484">
    <property type="entry name" value="FGGY_N"/>
</dbReference>
<accession>A0A3Q9QXM0</accession>
<keyword evidence="6" id="KW-1015">Disulfide bond</keyword>
<dbReference type="GO" id="GO:0019301">
    <property type="term" value="P:rhamnose catabolic process"/>
    <property type="evidence" value="ECO:0007669"/>
    <property type="project" value="InterPro"/>
</dbReference>
<dbReference type="InterPro" id="IPR018485">
    <property type="entry name" value="FGGY_C"/>
</dbReference>
<dbReference type="KEGG" id="nmk:CHR53_22230"/>
<feature type="domain" description="Carbohydrate kinase FGGY C-terminal" evidence="9">
    <location>
        <begin position="256"/>
        <end position="446"/>
    </location>
</feature>
<keyword evidence="11" id="KW-1185">Reference proteome</keyword>
<feature type="domain" description="Carbohydrate kinase FGGY N-terminal" evidence="8">
    <location>
        <begin position="6"/>
        <end position="244"/>
    </location>
</feature>
<evidence type="ECO:0000256" key="1">
    <source>
        <dbReference type="ARBA" id="ARBA00009156"/>
    </source>
</evidence>
<dbReference type="Gene3D" id="3.30.420.40">
    <property type="match status" value="2"/>
</dbReference>
<evidence type="ECO:0000256" key="6">
    <source>
        <dbReference type="ARBA" id="ARBA00023157"/>
    </source>
</evidence>
<dbReference type="STRING" id="1193713.GCA_001636315_01340"/>
<dbReference type="AlphaFoldDB" id="A0A3Q9QXM0"/>
<dbReference type="CDD" id="cd07771">
    <property type="entry name" value="ASKHA_NBD_FGGY_RhaB-like"/>
    <property type="match status" value="1"/>
</dbReference>
<dbReference type="RefSeq" id="WP_127488402.1">
    <property type="nucleotide sequence ID" value="NZ_CP022572.1"/>
</dbReference>
<dbReference type="GO" id="GO:0005524">
    <property type="term" value="F:ATP binding"/>
    <property type="evidence" value="ECO:0007669"/>
    <property type="project" value="UniProtKB-KW"/>
</dbReference>
<name>A0A3Q9QXM0_9BACI</name>
<dbReference type="GO" id="GO:0008993">
    <property type="term" value="F:rhamnulokinase activity"/>
    <property type="evidence" value="ECO:0007669"/>
    <property type="project" value="InterPro"/>
</dbReference>
<dbReference type="PANTHER" id="PTHR10196:SF93">
    <property type="entry name" value="L-RHAMNULOKINASE"/>
    <property type="match status" value="1"/>
</dbReference>
<evidence type="ECO:0000256" key="4">
    <source>
        <dbReference type="ARBA" id="ARBA00022777"/>
    </source>
</evidence>
<dbReference type="SUPFAM" id="SSF53067">
    <property type="entry name" value="Actin-like ATPase domain"/>
    <property type="match status" value="2"/>
</dbReference>
<keyword evidence="5" id="KW-0067">ATP-binding</keyword>
<sequence length="489" mass="55131">MKNVWAFDLGASNGRLMVSQFDGNYLHLDEIHRFPNHPVQLTGHYYWDILRIYQEMKNGMVKSIQKGFRTIESLSIDTWGVDFGLISASGELLGNPYSYRDPHTNESLKEIVKTIPKEELFTRTGVEPAAINTICQLNAIKENNPGLLERAETLLLTPNLLSYLFSGMNVNEYTISTTTSLYNFQQRNWDFSIMEALNFPKHLMANIVETGTIIGSTLDSINQEVGTSPVKVVAGAGHDTACALAALPIKVENAAFMSCGTWILMGVQVSEPVVSKEALQWGFTNEGTADGEYRLLKNTMGLWLIQKCRAAWLNEGISITYEEEGQLIRNSKPFQSLIDPDDPEFFNPENMPKKIREYCIKKVQQPPETKGEFLRCILESLSLKYRWVIERLELLIGKSIEVIHMGGGGIQNELLCQFTANATNRRVVAGPIEASAIGNSLTQWIALGEIKDLKEGREIVEQSFQVRTYEPQNQADWHDAYGRFIKLLH</sequence>
<dbReference type="Proteomes" id="UP000282892">
    <property type="component" value="Chromosome"/>
</dbReference>
<evidence type="ECO:0000313" key="11">
    <source>
        <dbReference type="Proteomes" id="UP000282892"/>
    </source>
</evidence>
<dbReference type="InterPro" id="IPR043129">
    <property type="entry name" value="ATPase_NBD"/>
</dbReference>
<dbReference type="Pfam" id="PF02782">
    <property type="entry name" value="FGGY_C"/>
    <property type="match status" value="1"/>
</dbReference>
<dbReference type="Pfam" id="PF00370">
    <property type="entry name" value="FGGY_N"/>
    <property type="match status" value="1"/>
</dbReference>
<keyword evidence="4 10" id="KW-0418">Kinase</keyword>
<keyword evidence="3" id="KW-0547">Nucleotide-binding</keyword>
<dbReference type="EMBL" id="CP022572">
    <property type="protein sequence ID" value="AZU63747.1"/>
    <property type="molecule type" value="Genomic_DNA"/>
</dbReference>
<dbReference type="OrthoDB" id="9761504at2"/>
<evidence type="ECO:0000259" key="9">
    <source>
        <dbReference type="Pfam" id="PF02782"/>
    </source>
</evidence>
<comment type="similarity">
    <text evidence="1">Belongs to the FGGY kinase family.</text>
</comment>
<protein>
    <submittedName>
        <fullName evidence="10">Rhamnulokinase</fullName>
    </submittedName>
</protein>
<evidence type="ECO:0000256" key="3">
    <source>
        <dbReference type="ARBA" id="ARBA00022741"/>
    </source>
</evidence>
<evidence type="ECO:0000313" key="10">
    <source>
        <dbReference type="EMBL" id="AZU63747.1"/>
    </source>
</evidence>
<keyword evidence="2" id="KW-0808">Transferase</keyword>
<evidence type="ECO:0000256" key="7">
    <source>
        <dbReference type="ARBA" id="ARBA00023308"/>
    </source>
</evidence>
<dbReference type="InterPro" id="IPR013449">
    <property type="entry name" value="Rhamnulokinase"/>
</dbReference>
<evidence type="ECO:0000256" key="2">
    <source>
        <dbReference type="ARBA" id="ARBA00022679"/>
    </source>
</evidence>
<evidence type="ECO:0000256" key="5">
    <source>
        <dbReference type="ARBA" id="ARBA00022840"/>
    </source>
</evidence>
<dbReference type="GO" id="GO:0006071">
    <property type="term" value="P:glycerol metabolic process"/>
    <property type="evidence" value="ECO:0007669"/>
    <property type="project" value="TreeGrafter"/>
</dbReference>
<organism evidence="10 11">
    <name type="scientific">Neobacillus mesonae</name>
    <dbReference type="NCBI Taxonomy" id="1193713"/>
    <lineage>
        <taxon>Bacteria</taxon>
        <taxon>Bacillati</taxon>
        <taxon>Bacillota</taxon>
        <taxon>Bacilli</taxon>
        <taxon>Bacillales</taxon>
        <taxon>Bacillaceae</taxon>
        <taxon>Neobacillus</taxon>
    </lineage>
</organism>
<reference evidence="10 11" key="1">
    <citation type="submission" date="2017-07" db="EMBL/GenBank/DDBJ databases">
        <title>The complete genome sequence of Bacillus mesonae strain H20-5, an efficient strain improving plant abiotic stress resistance.</title>
        <authorList>
            <person name="Kim S.Y."/>
            <person name="Song H."/>
            <person name="Sang M.K."/>
            <person name="Weon H.-Y."/>
            <person name="Song J."/>
        </authorList>
    </citation>
    <scope>NUCLEOTIDE SEQUENCE [LARGE SCALE GENOMIC DNA]</scope>
    <source>
        <strain evidence="10 11">H20-5</strain>
    </source>
</reference>
<evidence type="ECO:0000259" key="8">
    <source>
        <dbReference type="Pfam" id="PF00370"/>
    </source>
</evidence>
<dbReference type="PANTHER" id="PTHR10196">
    <property type="entry name" value="SUGAR KINASE"/>
    <property type="match status" value="1"/>
</dbReference>
<dbReference type="GO" id="GO:0005829">
    <property type="term" value="C:cytosol"/>
    <property type="evidence" value="ECO:0007669"/>
    <property type="project" value="TreeGrafter"/>
</dbReference>